<feature type="repeat" description="ANK" evidence="3">
    <location>
        <begin position="27"/>
        <end position="59"/>
    </location>
</feature>
<feature type="repeat" description="ANK" evidence="3">
    <location>
        <begin position="373"/>
        <end position="405"/>
    </location>
</feature>
<evidence type="ECO:0000256" key="2">
    <source>
        <dbReference type="ARBA" id="ARBA00023043"/>
    </source>
</evidence>
<keyword evidence="1" id="KW-0677">Repeat</keyword>
<evidence type="ECO:0000256" key="1">
    <source>
        <dbReference type="ARBA" id="ARBA00022737"/>
    </source>
</evidence>
<feature type="repeat" description="ANK" evidence="3">
    <location>
        <begin position="406"/>
        <end position="438"/>
    </location>
</feature>
<accession>A0A0U5C9Z7</accession>
<keyword evidence="5" id="KW-1185">Reference proteome</keyword>
<dbReference type="PRINTS" id="PR01415">
    <property type="entry name" value="ANKYRIN"/>
</dbReference>
<dbReference type="EMBL" id="CDMC01000005">
    <property type="protein sequence ID" value="CEL05897.1"/>
    <property type="molecule type" value="Genomic_DNA"/>
</dbReference>
<protein>
    <submittedName>
        <fullName evidence="4">Uncharacterized protein</fullName>
    </submittedName>
</protein>
<organism evidence="4 5">
    <name type="scientific">Aspergillus calidoustus</name>
    <dbReference type="NCBI Taxonomy" id="454130"/>
    <lineage>
        <taxon>Eukaryota</taxon>
        <taxon>Fungi</taxon>
        <taxon>Dikarya</taxon>
        <taxon>Ascomycota</taxon>
        <taxon>Pezizomycotina</taxon>
        <taxon>Eurotiomycetes</taxon>
        <taxon>Eurotiomycetidae</taxon>
        <taxon>Eurotiales</taxon>
        <taxon>Aspergillaceae</taxon>
        <taxon>Aspergillus</taxon>
        <taxon>Aspergillus subgen. Nidulantes</taxon>
    </lineage>
</organism>
<sequence>MDTTPDCNESNIRDSFAERRKAQERDNVQSRFHRAVQAGNVQVALSLIRHGADVNDPNPDGETALHTAVFCPNAVSMIDLLLKEEADLNLQNPSYQTPLVHAIDGYANINVIQLLLDNESDTNIGDSQGSTALHYAMKYNPNADRLVQLLLRHDADPYKADSDRKLPIHKVKETLTDEHGVEITNKVLNALIQHDLVHNRIDNNKKSALFYAAQFGTTGLVEPPTRKKRLNRSDGTIEITDKFERTALHYAGMYGWGADNLLEHGVFQREVDIFGETPLSYAIRFSNVRPLRDILLHDEGAARNADAEGKTPLHYAVQHNCTSEILRELLKAGAAVDTMDSKGKTPLHYAAEVGADVRELLDSSTDYDTVDEDGRTALHYAAGYNRTEVYQALVGHQQNLSLRDTNGRTALHEAAAAGAIEIVTDLLARGTQLELADHNQRTALHEAARAGSSRIVQMLLTKGMDSKTRSSQGDTALHEAARNGSSKVILVLLKNGADIEARNGEGKTPLHLAGSADEALDAITVLLDNNADITARDEKGCTVLHHAAAGREFLPVKLLLDRGADITVKDNRNATAFHYAVTYGSPLTARRLLDRGATKAGLAEAFANIFPMSPLNISINPLNNNWVSKLLSEAMLRGGSISDIPSVSAFEWQVPHMILKFNSRQEGGAPTKWEQLTQRHVELLNNIVIFAGSSGYFEAQPCRKFVSARYDHRGQAILDLIQKAIHTRSVVSHRFKDEAVFLQATPTHLIVCKFRAPEADAEPTTFHSTTQENDTVEDVVEFICRALRPPVQDGKTGHWMSPAMLTPVFTEFIRIYQLPELRACTAVDIEGADAWTRLFQNATIVETEIKRSWGRGLKIAYDTMLHQANIHKFEIISRGAGEEGVYLRGPFSALVPVEQRNSRKRPGVRYRFIVNRNRTKVLTNGTVNQHVDWIPVSAETIRQSESFVG</sequence>
<dbReference type="Pfam" id="PF12796">
    <property type="entry name" value="Ank_2"/>
    <property type="match status" value="4"/>
</dbReference>
<dbReference type="PROSITE" id="PS50297">
    <property type="entry name" value="ANK_REP_REGION"/>
    <property type="match status" value="10"/>
</dbReference>
<dbReference type="SUPFAM" id="SSF48403">
    <property type="entry name" value="Ankyrin repeat"/>
    <property type="match status" value="2"/>
</dbReference>
<feature type="repeat" description="ANK" evidence="3">
    <location>
        <begin position="539"/>
        <end position="571"/>
    </location>
</feature>
<proteinExistence type="predicted"/>
<dbReference type="InterPro" id="IPR036770">
    <property type="entry name" value="Ankyrin_rpt-contain_sf"/>
</dbReference>
<dbReference type="OrthoDB" id="366390at2759"/>
<dbReference type="STRING" id="454130.A0A0U5C9Z7"/>
<feature type="repeat" description="ANK" evidence="3">
    <location>
        <begin position="439"/>
        <end position="471"/>
    </location>
</feature>
<dbReference type="Proteomes" id="UP000054771">
    <property type="component" value="Unassembled WGS sequence"/>
</dbReference>
<feature type="repeat" description="ANK" evidence="3">
    <location>
        <begin position="505"/>
        <end position="538"/>
    </location>
</feature>
<feature type="repeat" description="ANK" evidence="3">
    <location>
        <begin position="472"/>
        <end position="504"/>
    </location>
</feature>
<dbReference type="InterPro" id="IPR050745">
    <property type="entry name" value="Multifunctional_regulatory"/>
</dbReference>
<evidence type="ECO:0000313" key="4">
    <source>
        <dbReference type="EMBL" id="CEL05897.1"/>
    </source>
</evidence>
<dbReference type="PANTHER" id="PTHR24189:SF50">
    <property type="entry name" value="ANKYRIN REPEAT AND SOCS BOX PROTEIN 2"/>
    <property type="match status" value="1"/>
</dbReference>
<feature type="repeat" description="ANK" evidence="3">
    <location>
        <begin position="128"/>
        <end position="162"/>
    </location>
</feature>
<dbReference type="Gene3D" id="1.25.40.20">
    <property type="entry name" value="Ankyrin repeat-containing domain"/>
    <property type="match status" value="6"/>
</dbReference>
<dbReference type="Pfam" id="PF00023">
    <property type="entry name" value="Ank"/>
    <property type="match status" value="2"/>
</dbReference>
<keyword evidence="2 3" id="KW-0040">ANK repeat</keyword>
<feature type="repeat" description="ANK" evidence="3">
    <location>
        <begin position="60"/>
        <end position="93"/>
    </location>
</feature>
<name>A0A0U5C9Z7_ASPCI</name>
<gene>
    <name evidence="4" type="ORF">ASPCAL07009</name>
</gene>
<dbReference type="AlphaFoldDB" id="A0A0U5C9Z7"/>
<evidence type="ECO:0000256" key="3">
    <source>
        <dbReference type="PROSITE-ProRule" id="PRU00023"/>
    </source>
</evidence>
<dbReference type="InterPro" id="IPR002110">
    <property type="entry name" value="Ankyrin_rpt"/>
</dbReference>
<dbReference type="PANTHER" id="PTHR24189">
    <property type="entry name" value="MYOTROPHIN"/>
    <property type="match status" value="1"/>
</dbReference>
<feature type="repeat" description="ANK" evidence="3">
    <location>
        <begin position="308"/>
        <end position="341"/>
    </location>
</feature>
<dbReference type="SMART" id="SM00248">
    <property type="entry name" value="ANK"/>
    <property type="match status" value="14"/>
</dbReference>
<evidence type="ECO:0000313" key="5">
    <source>
        <dbReference type="Proteomes" id="UP000054771"/>
    </source>
</evidence>
<reference evidence="5" key="1">
    <citation type="journal article" date="2016" name="Genome Announc.">
        <title>Draft genome sequences of fungus Aspergillus calidoustus.</title>
        <authorList>
            <person name="Horn F."/>
            <person name="Linde J."/>
            <person name="Mattern D.J."/>
            <person name="Walther G."/>
            <person name="Guthke R."/>
            <person name="Scherlach K."/>
            <person name="Martin K."/>
            <person name="Brakhage A.A."/>
            <person name="Petzke L."/>
            <person name="Valiante V."/>
        </authorList>
    </citation>
    <scope>NUCLEOTIDE SEQUENCE [LARGE SCALE GENOMIC DNA]</scope>
    <source>
        <strain evidence="5">SF006504</strain>
    </source>
</reference>
<dbReference type="PROSITE" id="PS50088">
    <property type="entry name" value="ANK_REPEAT"/>
    <property type="match status" value="10"/>
</dbReference>